<accession>A0A815NR99</accession>
<feature type="compositionally biased region" description="Basic and acidic residues" evidence="1">
    <location>
        <begin position="805"/>
        <end position="820"/>
    </location>
</feature>
<reference evidence="3" key="1">
    <citation type="submission" date="2021-02" db="EMBL/GenBank/DDBJ databases">
        <authorList>
            <person name="Nowell W R."/>
        </authorList>
    </citation>
    <scope>NUCLEOTIDE SEQUENCE</scope>
</reference>
<dbReference type="OrthoDB" id="10453721at2759"/>
<feature type="compositionally biased region" description="Basic and acidic residues" evidence="1">
    <location>
        <begin position="776"/>
        <end position="786"/>
    </location>
</feature>
<dbReference type="Proteomes" id="UP000663852">
    <property type="component" value="Unassembled WGS sequence"/>
</dbReference>
<dbReference type="EMBL" id="CAJNOJ010000419">
    <property type="protein sequence ID" value="CAF1441622.1"/>
    <property type="molecule type" value="Genomic_DNA"/>
</dbReference>
<feature type="region of interest" description="Disordered" evidence="1">
    <location>
        <begin position="706"/>
        <end position="726"/>
    </location>
</feature>
<dbReference type="Proteomes" id="UP000663828">
    <property type="component" value="Unassembled WGS sequence"/>
</dbReference>
<dbReference type="AlphaFoldDB" id="A0A815NR99"/>
<comment type="caution">
    <text evidence="3">The sequence shown here is derived from an EMBL/GenBank/DDBJ whole genome shotgun (WGS) entry which is preliminary data.</text>
</comment>
<feature type="compositionally biased region" description="Basic residues" evidence="1">
    <location>
        <begin position="821"/>
        <end position="834"/>
    </location>
</feature>
<evidence type="ECO:0000313" key="4">
    <source>
        <dbReference type="Proteomes" id="UP000663828"/>
    </source>
</evidence>
<name>A0A815NR99_ADIRI</name>
<keyword evidence="4" id="KW-1185">Reference proteome</keyword>
<dbReference type="EMBL" id="CAJNOR010003101">
    <property type="protein sequence ID" value="CAF1377737.1"/>
    <property type="molecule type" value="Genomic_DNA"/>
</dbReference>
<evidence type="ECO:0008006" key="6">
    <source>
        <dbReference type="Google" id="ProtNLM"/>
    </source>
</evidence>
<organism evidence="3 5">
    <name type="scientific">Adineta ricciae</name>
    <name type="common">Rotifer</name>
    <dbReference type="NCBI Taxonomy" id="249248"/>
    <lineage>
        <taxon>Eukaryota</taxon>
        <taxon>Metazoa</taxon>
        <taxon>Spiralia</taxon>
        <taxon>Gnathifera</taxon>
        <taxon>Rotifera</taxon>
        <taxon>Eurotatoria</taxon>
        <taxon>Bdelloidea</taxon>
        <taxon>Adinetida</taxon>
        <taxon>Adinetidae</taxon>
        <taxon>Adineta</taxon>
    </lineage>
</organism>
<evidence type="ECO:0000256" key="1">
    <source>
        <dbReference type="SAM" id="MobiDB-lite"/>
    </source>
</evidence>
<evidence type="ECO:0000313" key="2">
    <source>
        <dbReference type="EMBL" id="CAF1377737.1"/>
    </source>
</evidence>
<sequence length="862" mass="97612">MPSVAIASEVDYKKRISQNINRLANEDPLNVAQCFQHFNEPYMAYFFEIYKEYSCEPSTFLHCVLTTIGALSKGIRLSSIISHDDMSINLMTHVIGEPGSQKSNLIRVVRHALHILETLFPSTFLKKKPAKTTKKNVNNRNYHLLVQNDTELGLTKTLAARGNVYVISDEIDMFNNRFGVYGVSDEKSIAGSKLLCQGFDGIVEEARATGSSIFNIKTGTISLLGTSTGDKVWTNTYKFAENIVSDGVVVRFTYHILPILPMAEPPVDYFVFFPNLIHVLIIIILVSKRKAHMVFRQLSHDVDNQSKRIVPPFMVEEHTRHGIDIPMIEKLSNKRPVSIGNAKPADKEEDGKYVSAYTAARQIIHQYLNQTKENSLKSHNNSFLRSLFSKTGIKLPRYCAALQLLYFSIKCCRQLTKHLRFDNGLHINKNIDLNQLNEFVAAADRLIDKKFEQKQAKGTYENRVILPIKKPSVIAGKLLYEYSLKTALNLFNSNDTERFTQEQQVSSNALSSIDLCKPNESDLHIVSNVSLTEKQILLTMSTPFISKSWFTNHVVGVPYSGLFKNNTALVNEVVEKLLTLRLLVSGYFIVNCKKESYAKVSPCAIRADSTLLLAIKSMNIDIEEYEKNFHEFVLPSKICLNQNAIDFIMKDIDYVPFFHLFINQTDFLKQLQSKIADGVVQEVNIDNKKRFTVAAKIDSTASSQFIPDNDLNSDLSHQTESSHHSLNSQINFVDKVHEVDQSPNHSSTDTNNDEPTETNKRSSEDADEQSSSLKKSRNEEVDSPIDEHSTALRSLQLDNNQMGLHSDEDHLADASKDMQCRTKRKKTTDKKRHADKISNEVGRLIENLPPSRKRTCKIPSYS</sequence>
<feature type="region of interest" description="Disordered" evidence="1">
    <location>
        <begin position="805"/>
        <end position="862"/>
    </location>
</feature>
<feature type="region of interest" description="Disordered" evidence="1">
    <location>
        <begin position="739"/>
        <end position="786"/>
    </location>
</feature>
<evidence type="ECO:0000313" key="3">
    <source>
        <dbReference type="EMBL" id="CAF1441622.1"/>
    </source>
</evidence>
<protein>
    <recommendedName>
        <fullName evidence="6">DUF3987 domain-containing protein</fullName>
    </recommendedName>
</protein>
<proteinExistence type="predicted"/>
<evidence type="ECO:0000313" key="5">
    <source>
        <dbReference type="Proteomes" id="UP000663852"/>
    </source>
</evidence>
<gene>
    <name evidence="3" type="ORF">EDS130_LOCUS38916</name>
    <name evidence="2" type="ORF">XAT740_LOCUS32899</name>
</gene>